<evidence type="ECO:0000256" key="1">
    <source>
        <dbReference type="ARBA" id="ARBA00009986"/>
    </source>
</evidence>
<organism evidence="6 7">
    <name type="scientific">Microbacterium marinum</name>
    <dbReference type="NCBI Taxonomy" id="421115"/>
    <lineage>
        <taxon>Bacteria</taxon>
        <taxon>Bacillati</taxon>
        <taxon>Actinomycetota</taxon>
        <taxon>Actinomycetes</taxon>
        <taxon>Micrococcales</taxon>
        <taxon>Microbacteriaceae</taxon>
        <taxon>Microbacterium</taxon>
    </lineage>
</organism>
<dbReference type="FunFam" id="3.40.309.10:FF:000012">
    <property type="entry name" value="Betaine aldehyde dehydrogenase"/>
    <property type="match status" value="1"/>
</dbReference>
<proteinExistence type="inferred from homology"/>
<dbReference type="InterPro" id="IPR016161">
    <property type="entry name" value="Ald_DH/histidinol_DH"/>
</dbReference>
<gene>
    <name evidence="6" type="ORF">BKA24_000334</name>
</gene>
<evidence type="ECO:0000259" key="5">
    <source>
        <dbReference type="Pfam" id="PF00171"/>
    </source>
</evidence>
<dbReference type="Gene3D" id="3.40.309.10">
    <property type="entry name" value="Aldehyde Dehydrogenase, Chain A, domain 2"/>
    <property type="match status" value="1"/>
</dbReference>
<dbReference type="AlphaFoldDB" id="A0A7W7BN04"/>
<name>A0A7W7BN04_9MICO</name>
<dbReference type="PROSITE" id="PS00687">
    <property type="entry name" value="ALDEHYDE_DEHYDR_GLU"/>
    <property type="match status" value="1"/>
</dbReference>
<dbReference type="FunFam" id="3.40.605.10:FF:000007">
    <property type="entry name" value="NAD/NADP-dependent betaine aldehyde dehydrogenase"/>
    <property type="match status" value="1"/>
</dbReference>
<dbReference type="RefSeq" id="WP_062633835.1">
    <property type="nucleotide sequence ID" value="NZ_JACHMD010000001.1"/>
</dbReference>
<comment type="caution">
    <text evidence="6">The sequence shown here is derived from an EMBL/GenBank/DDBJ whole genome shotgun (WGS) entry which is preliminary data.</text>
</comment>
<keyword evidence="2 4" id="KW-0560">Oxidoreductase</keyword>
<sequence length="484" mass="50793">MSPSTDVADREWTVTLDGKPWASAARYEVENPTTGRPLTSAPDLSEEEVGRAVAAAQAAQPAWGAMPPRARAAVIRQLAATIREHREELATLDALDGGFTLSMMRGDVDAAAELMEIFADMALDLGGRTIPVSTNLHYTMQVPYGVVARIGAFNHPFFFAAAKVAAPLVAGNAVVLKAPDQTPLSSLRLAELAVGILPDNLLITVSGRGAVTGRALVRHPEVRRIGFIGSTATGQSIQRDAAETGVKHVSLELGGKNAQIVFADADLEAAAAGAVAGMNFTWVAGQSCGSTSRLLVHSSVADEVIGRVAERMAAIRVGDPLDPSVDMGPLVSEAQFQKSISAIAEGRKAGATVATGGGRPAGLDEGWFVEPTLLTGVSPGSFVEQNEIFGPVLSVTTFDADEEAVRIANGVQYGLTSSIWTRDVTRAHVVARQIEAGYILVNSGSRHFWGLPFGGVKASGIGREESLDELISYTETKTVTVLLS</sequence>
<dbReference type="GO" id="GO:0018474">
    <property type="term" value="F:2-formylbenzoate dehydrogenase (NAD+) activity"/>
    <property type="evidence" value="ECO:0007669"/>
    <property type="project" value="UniProtKB-EC"/>
</dbReference>
<dbReference type="Proteomes" id="UP000573729">
    <property type="component" value="Unassembled WGS sequence"/>
</dbReference>
<accession>A0A7W7BN04</accession>
<keyword evidence="7" id="KW-1185">Reference proteome</keyword>
<evidence type="ECO:0000313" key="6">
    <source>
        <dbReference type="EMBL" id="MBB4665625.1"/>
    </source>
</evidence>
<feature type="active site" evidence="3">
    <location>
        <position position="252"/>
    </location>
</feature>
<dbReference type="Gene3D" id="3.40.605.10">
    <property type="entry name" value="Aldehyde Dehydrogenase, Chain A, domain 1"/>
    <property type="match status" value="1"/>
</dbReference>
<feature type="domain" description="Aldehyde dehydrogenase" evidence="5">
    <location>
        <begin position="25"/>
        <end position="479"/>
    </location>
</feature>
<dbReference type="EC" id="1.2.1.78" evidence="6"/>
<comment type="similarity">
    <text evidence="1 4">Belongs to the aldehyde dehydrogenase family.</text>
</comment>
<dbReference type="Pfam" id="PF00171">
    <property type="entry name" value="Aldedh"/>
    <property type="match status" value="1"/>
</dbReference>
<dbReference type="SUPFAM" id="SSF53720">
    <property type="entry name" value="ALDH-like"/>
    <property type="match status" value="1"/>
</dbReference>
<evidence type="ECO:0000313" key="7">
    <source>
        <dbReference type="Proteomes" id="UP000573729"/>
    </source>
</evidence>
<evidence type="ECO:0000256" key="2">
    <source>
        <dbReference type="ARBA" id="ARBA00023002"/>
    </source>
</evidence>
<dbReference type="InterPro" id="IPR016163">
    <property type="entry name" value="Ald_DH_C"/>
</dbReference>
<dbReference type="PANTHER" id="PTHR11699">
    <property type="entry name" value="ALDEHYDE DEHYDROGENASE-RELATED"/>
    <property type="match status" value="1"/>
</dbReference>
<evidence type="ECO:0000256" key="4">
    <source>
        <dbReference type="RuleBase" id="RU003345"/>
    </source>
</evidence>
<dbReference type="InterPro" id="IPR016162">
    <property type="entry name" value="Ald_DH_N"/>
</dbReference>
<dbReference type="InterPro" id="IPR015590">
    <property type="entry name" value="Aldehyde_DH_dom"/>
</dbReference>
<protein>
    <submittedName>
        <fullName evidence="6">2-formylbenzoate dehydrogenase</fullName>
        <ecNumber evidence="6">1.2.1.78</ecNumber>
    </submittedName>
</protein>
<evidence type="ECO:0000256" key="3">
    <source>
        <dbReference type="PROSITE-ProRule" id="PRU10007"/>
    </source>
</evidence>
<dbReference type="EMBL" id="JACHMD010000001">
    <property type="protein sequence ID" value="MBB4665625.1"/>
    <property type="molecule type" value="Genomic_DNA"/>
</dbReference>
<dbReference type="InterPro" id="IPR029510">
    <property type="entry name" value="Ald_DH_CS_GLU"/>
</dbReference>
<reference evidence="6 7" key="1">
    <citation type="submission" date="2020-08" db="EMBL/GenBank/DDBJ databases">
        <title>Sequencing the genomes of 1000 actinobacteria strains.</title>
        <authorList>
            <person name="Klenk H.-P."/>
        </authorList>
    </citation>
    <scope>NUCLEOTIDE SEQUENCE [LARGE SCALE GENOMIC DNA]</scope>
    <source>
        <strain evidence="6 7">DSM 24947</strain>
    </source>
</reference>